<feature type="region of interest" description="Disordered" evidence="2">
    <location>
        <begin position="1"/>
        <end position="132"/>
    </location>
</feature>
<dbReference type="GO" id="GO:0006355">
    <property type="term" value="P:regulation of DNA-templated transcription"/>
    <property type="evidence" value="ECO:0007669"/>
    <property type="project" value="InterPro"/>
</dbReference>
<dbReference type="PANTHER" id="PTHR31662:SF51">
    <property type="entry name" value="GLABROUS1 ENHANCER-BINDING PROTEIN-LIKE"/>
    <property type="match status" value="1"/>
</dbReference>
<keyword evidence="6" id="KW-1185">Reference proteome</keyword>
<dbReference type="PANTHER" id="PTHR31662">
    <property type="entry name" value="BNAANNG10740D PROTEIN-RELATED"/>
    <property type="match status" value="1"/>
</dbReference>
<gene>
    <name evidence="5" type="ORF">CARUB_v10005097mg</name>
</gene>
<feature type="compositionally biased region" description="Acidic residues" evidence="2">
    <location>
        <begin position="49"/>
        <end position="64"/>
    </location>
</feature>
<feature type="domain" description="Glabrous enhancer-binding protein-like DBD" evidence="3">
    <location>
        <begin position="139"/>
        <end position="236"/>
    </location>
</feature>
<feature type="compositionally biased region" description="Basic and acidic residues" evidence="2">
    <location>
        <begin position="98"/>
        <end position="132"/>
    </location>
</feature>
<evidence type="ECO:0000313" key="5">
    <source>
        <dbReference type="EMBL" id="EOA16871.1"/>
    </source>
</evidence>
<protein>
    <recommendedName>
        <fullName evidence="7">Mediator-associated protein 1</fullName>
    </recommendedName>
</protein>
<dbReference type="InterPro" id="IPR007592">
    <property type="entry name" value="GEBP"/>
</dbReference>
<dbReference type="OrthoDB" id="661680at2759"/>
<reference evidence="6" key="1">
    <citation type="journal article" date="2013" name="Nat. Genet.">
        <title>The Capsella rubella genome and the genomic consequences of rapid mating system evolution.</title>
        <authorList>
            <person name="Slotte T."/>
            <person name="Hazzouri K.M."/>
            <person name="Agren J.A."/>
            <person name="Koenig D."/>
            <person name="Maumus F."/>
            <person name="Guo Y.L."/>
            <person name="Steige K."/>
            <person name="Platts A.E."/>
            <person name="Escobar J.S."/>
            <person name="Newman L.K."/>
            <person name="Wang W."/>
            <person name="Mandakova T."/>
            <person name="Vello E."/>
            <person name="Smith L.M."/>
            <person name="Henz S.R."/>
            <person name="Steffen J."/>
            <person name="Takuno S."/>
            <person name="Brandvain Y."/>
            <person name="Coop G."/>
            <person name="Andolfatto P."/>
            <person name="Hu T.T."/>
            <person name="Blanchette M."/>
            <person name="Clark R.M."/>
            <person name="Quesneville H."/>
            <person name="Nordborg M."/>
            <person name="Gaut B.S."/>
            <person name="Lysak M.A."/>
            <person name="Jenkins J."/>
            <person name="Grimwood J."/>
            <person name="Chapman J."/>
            <person name="Prochnik S."/>
            <person name="Shu S."/>
            <person name="Rokhsar D."/>
            <person name="Schmutz J."/>
            <person name="Weigel D."/>
            <person name="Wright S.I."/>
        </authorList>
    </citation>
    <scope>NUCLEOTIDE SEQUENCE [LARGE SCALE GENOMIC DNA]</scope>
    <source>
        <strain evidence="6">cv. Monte Gargano</strain>
    </source>
</reference>
<feature type="compositionally biased region" description="Acidic residues" evidence="2">
    <location>
        <begin position="18"/>
        <end position="32"/>
    </location>
</feature>
<dbReference type="Pfam" id="PF22757">
    <property type="entry name" value="GeBP-like_C"/>
    <property type="match status" value="1"/>
</dbReference>
<dbReference type="Proteomes" id="UP000029121">
    <property type="component" value="Unassembled WGS sequence"/>
</dbReference>
<dbReference type="InterPro" id="IPR053933">
    <property type="entry name" value="GeBP-like_C"/>
</dbReference>
<sequence>MAPKKAEVIDNPPVASSSEEEESGSSGEESESSAELSKKDESSKKPESESEGESESESDSEPDPEPAKTNKQPVVAKAKAEASGSAVAVPESSTAKRPSKEAEPETNKKLKTSETEHVKVPKTNDEAKKISGEDAKKMFQRLFSEADEIALLQGVLDFTSTKGDPYDDSDAFCSYVKKLIDFDATKSQIVTKLQRLKKKFTNTVKKSLKKGKSEDEIQFPKDIDQKSFELARKIWGSNGVMTSKSRKKVGGTPASKAPKEMKLVVHSTPKKPAEAKRPEKTEAKAVNTGLSIGREIALFFNAENSSSCCLDESTVTAVWKKVADGAEKTKVEEKWKKLKAKQMELCLQRTELVNETAKMIFKAYES</sequence>
<dbReference type="eggNOG" id="ENOG502RQE9">
    <property type="taxonomic scope" value="Eukaryota"/>
</dbReference>
<name>R0F5W3_9BRAS</name>
<comment type="similarity">
    <text evidence="1">Belongs to the GeBP family.</text>
</comment>
<evidence type="ECO:0000259" key="4">
    <source>
        <dbReference type="Pfam" id="PF22757"/>
    </source>
</evidence>
<evidence type="ECO:0008006" key="7">
    <source>
        <dbReference type="Google" id="ProtNLM"/>
    </source>
</evidence>
<dbReference type="KEGG" id="crb:17878564"/>
<accession>R0F5W3</accession>
<feature type="compositionally biased region" description="Basic and acidic residues" evidence="2">
    <location>
        <begin position="36"/>
        <end position="48"/>
    </location>
</feature>
<feature type="domain" description="Glabrous enhancer-binding protein-like C-terminal" evidence="4">
    <location>
        <begin position="310"/>
        <end position="360"/>
    </location>
</feature>
<dbReference type="AlphaFoldDB" id="R0F5W3"/>
<proteinExistence type="inferred from homology"/>
<dbReference type="STRING" id="81985.R0F5W3"/>
<dbReference type="EMBL" id="KB870811">
    <property type="protein sequence ID" value="EOA16871.1"/>
    <property type="molecule type" value="Genomic_DNA"/>
</dbReference>
<dbReference type="InterPro" id="IPR053932">
    <property type="entry name" value="GeBP-like_DBD"/>
</dbReference>
<evidence type="ECO:0000313" key="6">
    <source>
        <dbReference type="Proteomes" id="UP000029121"/>
    </source>
</evidence>
<organism evidence="5 6">
    <name type="scientific">Capsella rubella</name>
    <dbReference type="NCBI Taxonomy" id="81985"/>
    <lineage>
        <taxon>Eukaryota</taxon>
        <taxon>Viridiplantae</taxon>
        <taxon>Streptophyta</taxon>
        <taxon>Embryophyta</taxon>
        <taxon>Tracheophyta</taxon>
        <taxon>Spermatophyta</taxon>
        <taxon>Magnoliopsida</taxon>
        <taxon>eudicotyledons</taxon>
        <taxon>Gunneridae</taxon>
        <taxon>Pentapetalae</taxon>
        <taxon>rosids</taxon>
        <taxon>malvids</taxon>
        <taxon>Brassicales</taxon>
        <taxon>Brassicaceae</taxon>
        <taxon>Camelineae</taxon>
        <taxon>Capsella</taxon>
    </lineage>
</organism>
<evidence type="ECO:0000259" key="3">
    <source>
        <dbReference type="Pfam" id="PF04504"/>
    </source>
</evidence>
<evidence type="ECO:0000256" key="2">
    <source>
        <dbReference type="SAM" id="MobiDB-lite"/>
    </source>
</evidence>
<dbReference type="GO" id="GO:0005634">
    <property type="term" value="C:nucleus"/>
    <property type="evidence" value="ECO:0007669"/>
    <property type="project" value="TreeGrafter"/>
</dbReference>
<evidence type="ECO:0000256" key="1">
    <source>
        <dbReference type="ARBA" id="ARBA00010820"/>
    </source>
</evidence>
<dbReference type="Pfam" id="PF04504">
    <property type="entry name" value="GeBP-like_DBD"/>
    <property type="match status" value="1"/>
</dbReference>